<feature type="transmembrane region" description="Helical" evidence="6">
    <location>
        <begin position="432"/>
        <end position="452"/>
    </location>
</feature>
<dbReference type="EMBL" id="JACHIW010000001">
    <property type="protein sequence ID" value="MBB5157278.1"/>
    <property type="molecule type" value="Genomic_DNA"/>
</dbReference>
<feature type="transmembrane region" description="Helical" evidence="6">
    <location>
        <begin position="219"/>
        <end position="239"/>
    </location>
</feature>
<dbReference type="InterPro" id="IPR030191">
    <property type="entry name" value="CodB"/>
</dbReference>
<feature type="transmembrane region" description="Helical" evidence="6">
    <location>
        <begin position="138"/>
        <end position="164"/>
    </location>
</feature>
<feature type="transmembrane region" description="Helical" evidence="6">
    <location>
        <begin position="65"/>
        <end position="87"/>
    </location>
</feature>
<feature type="transmembrane region" description="Helical" evidence="6">
    <location>
        <begin position="405"/>
        <end position="426"/>
    </location>
</feature>
<dbReference type="Pfam" id="PF02133">
    <property type="entry name" value="Transp_cyt_pur"/>
    <property type="match status" value="1"/>
</dbReference>
<name>A0A840QF09_9PSEU</name>
<comment type="caution">
    <text evidence="7">The sequence shown here is derived from an EMBL/GenBank/DDBJ whole genome shotgun (WGS) entry which is preliminary data.</text>
</comment>
<keyword evidence="3 6" id="KW-0812">Transmembrane</keyword>
<dbReference type="GO" id="GO:0015209">
    <property type="term" value="F:cytosine transmembrane transporter activity"/>
    <property type="evidence" value="ECO:0007669"/>
    <property type="project" value="InterPro"/>
</dbReference>
<keyword evidence="8" id="KW-1185">Reference proteome</keyword>
<accession>A0A840QF09</accession>
<feature type="transmembrane region" description="Helical" evidence="6">
    <location>
        <begin position="287"/>
        <end position="305"/>
    </location>
</feature>
<dbReference type="PANTHER" id="PTHR30569:SF0">
    <property type="entry name" value="CYTOSINE PERMEASE"/>
    <property type="match status" value="1"/>
</dbReference>
<comment type="subcellular location">
    <subcellularLocation>
        <location evidence="1">Membrane</location>
        <topology evidence="1">Multi-pass membrane protein</topology>
    </subcellularLocation>
</comment>
<dbReference type="RefSeq" id="WP_221467289.1">
    <property type="nucleotide sequence ID" value="NZ_JACHIW010000001.1"/>
</dbReference>
<feature type="transmembrane region" description="Helical" evidence="6">
    <location>
        <begin position="108"/>
        <end position="126"/>
    </location>
</feature>
<comment type="similarity">
    <text evidence="2">Belongs to the purine-cytosine permease (2.A.39) family.</text>
</comment>
<dbReference type="AlphaFoldDB" id="A0A840QF09"/>
<evidence type="ECO:0000313" key="7">
    <source>
        <dbReference type="EMBL" id="MBB5157278.1"/>
    </source>
</evidence>
<gene>
    <name evidence="7" type="ORF">BJ970_004812</name>
</gene>
<evidence type="ECO:0000256" key="5">
    <source>
        <dbReference type="ARBA" id="ARBA00023136"/>
    </source>
</evidence>
<sequence length="475" mass="51702">MSLRMYFTGPTTSLDDQVESYATSRVPASQRWPRPAVLLVLTANVTAMFWFSLGGQLGFLLGWPGMLLPLAYMVLLATVFGSLIMRISSREGLSVPLLTRGLGFGSKGAAVASVVYGFNYVFYFLFEGSIVAHSLSQFFHISINSFAATAVFALVGLAAVVFAWRGMHSMNLLQRWGTPVFLVLFVVGMIMLARGYVLVGPGQWEATGGVTSTALWQGFNLANGQIIFQALIATDYGRFIKKSVGYRGTGVVMLVELLMIAVVMLVGALISFSLVPHLGDTSLATDPGVYFVAFMGLIGVIFAVVTQVRINVVNLYSGSLALSNAWDAVAPRKIGRQWWMLALFMVGILGYPINILNYTDTFLAVTGIMTNTWILILLADYFVCRKLCKRAPTENIDYEEDRVRAWNPCGLISMAAGVIVGALGVFEVYPTYYASFLAMIIGPAVHIPLTLATRGRFYLPRSAQSAATKQVIASP</sequence>
<evidence type="ECO:0000313" key="8">
    <source>
        <dbReference type="Proteomes" id="UP000584374"/>
    </source>
</evidence>
<proteinExistence type="inferred from homology"/>
<feature type="transmembrane region" description="Helical" evidence="6">
    <location>
        <begin position="176"/>
        <end position="199"/>
    </location>
</feature>
<evidence type="ECO:0000256" key="2">
    <source>
        <dbReference type="ARBA" id="ARBA00008974"/>
    </source>
</evidence>
<evidence type="ECO:0000256" key="4">
    <source>
        <dbReference type="ARBA" id="ARBA00022989"/>
    </source>
</evidence>
<evidence type="ECO:0000256" key="1">
    <source>
        <dbReference type="ARBA" id="ARBA00004141"/>
    </source>
</evidence>
<evidence type="ECO:0000256" key="6">
    <source>
        <dbReference type="SAM" id="Phobius"/>
    </source>
</evidence>
<feature type="transmembrane region" description="Helical" evidence="6">
    <location>
        <begin position="362"/>
        <end position="384"/>
    </location>
</feature>
<dbReference type="Proteomes" id="UP000584374">
    <property type="component" value="Unassembled WGS sequence"/>
</dbReference>
<dbReference type="GO" id="GO:0005886">
    <property type="term" value="C:plasma membrane"/>
    <property type="evidence" value="ECO:0007669"/>
    <property type="project" value="TreeGrafter"/>
</dbReference>
<evidence type="ECO:0000256" key="3">
    <source>
        <dbReference type="ARBA" id="ARBA00022692"/>
    </source>
</evidence>
<feature type="transmembrane region" description="Helical" evidence="6">
    <location>
        <begin position="251"/>
        <end position="275"/>
    </location>
</feature>
<protein>
    <submittedName>
        <fullName evidence="7">Purine-cytosine permease-like protein</fullName>
    </submittedName>
</protein>
<keyword evidence="5 6" id="KW-0472">Membrane</keyword>
<dbReference type="Gene3D" id="1.10.4160.10">
    <property type="entry name" value="Hydantoin permease"/>
    <property type="match status" value="1"/>
</dbReference>
<dbReference type="PANTHER" id="PTHR30569">
    <property type="entry name" value="CYTOSINE TRANSPORTER CODB"/>
    <property type="match status" value="1"/>
</dbReference>
<feature type="transmembrane region" description="Helical" evidence="6">
    <location>
        <begin position="35"/>
        <end position="53"/>
    </location>
</feature>
<reference evidence="7 8" key="1">
    <citation type="submission" date="2020-08" db="EMBL/GenBank/DDBJ databases">
        <title>Sequencing the genomes of 1000 actinobacteria strains.</title>
        <authorList>
            <person name="Klenk H.-P."/>
        </authorList>
    </citation>
    <scope>NUCLEOTIDE SEQUENCE [LARGE SCALE GENOMIC DNA]</scope>
    <source>
        <strain evidence="7 8">DSM 45584</strain>
    </source>
</reference>
<feature type="transmembrane region" description="Helical" evidence="6">
    <location>
        <begin position="338"/>
        <end position="356"/>
    </location>
</feature>
<organism evidence="7 8">
    <name type="scientific">Saccharopolyspora phatthalungensis</name>
    <dbReference type="NCBI Taxonomy" id="664693"/>
    <lineage>
        <taxon>Bacteria</taxon>
        <taxon>Bacillati</taxon>
        <taxon>Actinomycetota</taxon>
        <taxon>Actinomycetes</taxon>
        <taxon>Pseudonocardiales</taxon>
        <taxon>Pseudonocardiaceae</taxon>
        <taxon>Saccharopolyspora</taxon>
    </lineage>
</organism>
<keyword evidence="4 6" id="KW-1133">Transmembrane helix</keyword>
<dbReference type="InterPro" id="IPR001248">
    <property type="entry name" value="Pur-cyt_permease"/>
</dbReference>